<name>A0ABV5AB66_9BACL</name>
<comment type="caution">
    <text evidence="1">The sequence shown here is derived from an EMBL/GenBank/DDBJ whole genome shotgun (WGS) entry which is preliminary data.</text>
</comment>
<evidence type="ECO:0000313" key="1">
    <source>
        <dbReference type="EMBL" id="MFB5189504.1"/>
    </source>
</evidence>
<sequence length="85" mass="9784">MIDTELMSFLESFQSEMRQGFSRVDQRFSRLEGKVDLIYEELGAVKEQITVMEQAVVRLDKAADFTAEHTEQTRKGTLPVKKSEV</sequence>
<keyword evidence="2" id="KW-1185">Reference proteome</keyword>
<accession>A0ABV5AB66</accession>
<proteinExistence type="predicted"/>
<evidence type="ECO:0000313" key="2">
    <source>
        <dbReference type="Proteomes" id="UP001579974"/>
    </source>
</evidence>
<gene>
    <name evidence="1" type="ORF">KKP3000_002776</name>
</gene>
<dbReference type="Proteomes" id="UP001579974">
    <property type="component" value="Unassembled WGS sequence"/>
</dbReference>
<reference evidence="1 2" key="1">
    <citation type="journal article" date="2024" name="Int. J. Mol. Sci.">
        <title>Exploration of Alicyclobacillus spp. Genome in Search of Antibiotic Resistance.</title>
        <authorList>
            <person name="Bucka-Kolendo J."/>
            <person name="Kiousi D.E."/>
            <person name="Dekowska A."/>
            <person name="Mikolajczuk-Szczyrba A."/>
            <person name="Karadedos D.M."/>
            <person name="Michael P."/>
            <person name="Galanis A."/>
            <person name="Sokolowska B."/>
        </authorList>
    </citation>
    <scope>NUCLEOTIDE SEQUENCE [LARGE SCALE GENOMIC DNA]</scope>
    <source>
        <strain evidence="1 2">KKP 3000</strain>
    </source>
</reference>
<dbReference type="RefSeq" id="WP_275475432.1">
    <property type="nucleotide sequence ID" value="NZ_CP162940.1"/>
</dbReference>
<organism evidence="1 2">
    <name type="scientific">Alicyclobacillus fastidiosus</name>
    <dbReference type="NCBI Taxonomy" id="392011"/>
    <lineage>
        <taxon>Bacteria</taxon>
        <taxon>Bacillati</taxon>
        <taxon>Bacillota</taxon>
        <taxon>Bacilli</taxon>
        <taxon>Bacillales</taxon>
        <taxon>Alicyclobacillaceae</taxon>
        <taxon>Alicyclobacillus</taxon>
    </lineage>
</organism>
<dbReference type="EMBL" id="JBDXSU010000003">
    <property type="protein sequence ID" value="MFB5189504.1"/>
    <property type="molecule type" value="Genomic_DNA"/>
</dbReference>
<protein>
    <submittedName>
        <fullName evidence="1">Uncharacterized protein</fullName>
    </submittedName>
</protein>